<organism evidence="1">
    <name type="scientific">Rhizophora mucronata</name>
    <name type="common">Asiatic mangrove</name>
    <dbReference type="NCBI Taxonomy" id="61149"/>
    <lineage>
        <taxon>Eukaryota</taxon>
        <taxon>Viridiplantae</taxon>
        <taxon>Streptophyta</taxon>
        <taxon>Embryophyta</taxon>
        <taxon>Tracheophyta</taxon>
        <taxon>Spermatophyta</taxon>
        <taxon>Magnoliopsida</taxon>
        <taxon>eudicotyledons</taxon>
        <taxon>Gunneridae</taxon>
        <taxon>Pentapetalae</taxon>
        <taxon>rosids</taxon>
        <taxon>fabids</taxon>
        <taxon>Malpighiales</taxon>
        <taxon>Rhizophoraceae</taxon>
        <taxon>Rhizophora</taxon>
    </lineage>
</organism>
<accession>A0A2P2NF60</accession>
<evidence type="ECO:0000313" key="1">
    <source>
        <dbReference type="EMBL" id="MBX41137.1"/>
    </source>
</evidence>
<dbReference type="AlphaFoldDB" id="A0A2P2NF60"/>
<proteinExistence type="predicted"/>
<dbReference type="EMBL" id="GGEC01060653">
    <property type="protein sequence ID" value="MBX41137.1"/>
    <property type="molecule type" value="Transcribed_RNA"/>
</dbReference>
<name>A0A2P2NF60_RHIMU</name>
<protein>
    <submittedName>
        <fullName evidence="1">Uncharacterized protein</fullName>
    </submittedName>
</protein>
<reference evidence="1" key="1">
    <citation type="submission" date="2018-02" db="EMBL/GenBank/DDBJ databases">
        <title>Rhizophora mucronata_Transcriptome.</title>
        <authorList>
            <person name="Meera S.P."/>
            <person name="Sreeshan A."/>
            <person name="Augustine A."/>
        </authorList>
    </citation>
    <scope>NUCLEOTIDE SEQUENCE</scope>
    <source>
        <tissue evidence="1">Leaf</tissue>
    </source>
</reference>
<sequence>MITKEPPKELSMIVCLMLPSVTLQWNHTCTLLWSNVPKKKQGNLIC</sequence>